<gene>
    <name evidence="1" type="ORF">BaRGS_00011057</name>
</gene>
<organism evidence="1 2">
    <name type="scientific">Batillaria attramentaria</name>
    <dbReference type="NCBI Taxonomy" id="370345"/>
    <lineage>
        <taxon>Eukaryota</taxon>
        <taxon>Metazoa</taxon>
        <taxon>Spiralia</taxon>
        <taxon>Lophotrochozoa</taxon>
        <taxon>Mollusca</taxon>
        <taxon>Gastropoda</taxon>
        <taxon>Caenogastropoda</taxon>
        <taxon>Sorbeoconcha</taxon>
        <taxon>Cerithioidea</taxon>
        <taxon>Batillariidae</taxon>
        <taxon>Batillaria</taxon>
    </lineage>
</organism>
<dbReference type="Proteomes" id="UP001519460">
    <property type="component" value="Unassembled WGS sequence"/>
</dbReference>
<comment type="caution">
    <text evidence="1">The sequence shown here is derived from an EMBL/GenBank/DDBJ whole genome shotgun (WGS) entry which is preliminary data.</text>
</comment>
<keyword evidence="2" id="KW-1185">Reference proteome</keyword>
<evidence type="ECO:0000313" key="2">
    <source>
        <dbReference type="Proteomes" id="UP001519460"/>
    </source>
</evidence>
<reference evidence="1 2" key="1">
    <citation type="journal article" date="2023" name="Sci. Data">
        <title>Genome assembly of the Korean intertidal mud-creeper Batillaria attramentaria.</title>
        <authorList>
            <person name="Patra A.K."/>
            <person name="Ho P.T."/>
            <person name="Jun S."/>
            <person name="Lee S.J."/>
            <person name="Kim Y."/>
            <person name="Won Y.J."/>
        </authorList>
    </citation>
    <scope>NUCLEOTIDE SEQUENCE [LARGE SCALE GENOMIC DNA]</scope>
    <source>
        <strain evidence="1">Wonlab-2016</strain>
    </source>
</reference>
<feature type="non-terminal residue" evidence="1">
    <location>
        <position position="94"/>
    </location>
</feature>
<name>A0ABD0LEC2_9CAEN</name>
<evidence type="ECO:0000313" key="1">
    <source>
        <dbReference type="EMBL" id="KAK7497662.1"/>
    </source>
</evidence>
<sequence>MGPDDAFSSSRTSVVLEAGGRAMVQLPGGRAVHRVRAYLLEASAVLPCFSRDSFAIQTTKQEFTHSRANEGFYQPELGQTHFLGVAWLVRAREK</sequence>
<dbReference type="EMBL" id="JACVVK020000056">
    <property type="protein sequence ID" value="KAK7497662.1"/>
    <property type="molecule type" value="Genomic_DNA"/>
</dbReference>
<protein>
    <submittedName>
        <fullName evidence="1">Uncharacterized protein</fullName>
    </submittedName>
</protein>
<proteinExistence type="predicted"/>
<dbReference type="AlphaFoldDB" id="A0ABD0LEC2"/>
<accession>A0ABD0LEC2</accession>